<dbReference type="Proteomes" id="UP000265618">
    <property type="component" value="Unassembled WGS sequence"/>
</dbReference>
<dbReference type="EMBL" id="BDIP01002422">
    <property type="protein sequence ID" value="GCA63140.1"/>
    <property type="molecule type" value="Genomic_DNA"/>
</dbReference>
<sequence>MESLPKTVWGVTFAQTVGRNILLGCHSGIHLHDTISGDWSRIGDCPDPESATDSSSVVGTCITANTLLCLNAKPVVTQEDKVLQTSIVTLNDSLLYPSTEMGWGRLLEWDTEKMATLGLVRESQT</sequence>
<protein>
    <submittedName>
        <fullName evidence="1">Uncharacterized protein</fullName>
    </submittedName>
</protein>
<keyword evidence="2" id="KW-1185">Reference proteome</keyword>
<proteinExistence type="predicted"/>
<organism evidence="1 2">
    <name type="scientific">Kipferlia bialata</name>
    <dbReference type="NCBI Taxonomy" id="797122"/>
    <lineage>
        <taxon>Eukaryota</taxon>
        <taxon>Metamonada</taxon>
        <taxon>Carpediemonas-like organisms</taxon>
        <taxon>Kipferlia</taxon>
    </lineage>
</organism>
<evidence type="ECO:0000313" key="2">
    <source>
        <dbReference type="Proteomes" id="UP000265618"/>
    </source>
</evidence>
<comment type="caution">
    <text evidence="1">The sequence shown here is derived from an EMBL/GenBank/DDBJ whole genome shotgun (WGS) entry which is preliminary data.</text>
</comment>
<dbReference type="AlphaFoldDB" id="A0A391NQR0"/>
<evidence type="ECO:0000313" key="1">
    <source>
        <dbReference type="EMBL" id="GCA63140.1"/>
    </source>
</evidence>
<reference evidence="1 2" key="1">
    <citation type="journal article" date="2018" name="PLoS ONE">
        <title>The draft genome of Kipferlia bialata reveals reductive genome evolution in fornicate parasites.</title>
        <authorList>
            <person name="Tanifuji G."/>
            <person name="Takabayashi S."/>
            <person name="Kume K."/>
            <person name="Takagi M."/>
            <person name="Nakayama T."/>
            <person name="Kamikawa R."/>
            <person name="Inagaki Y."/>
            <person name="Hashimoto T."/>
        </authorList>
    </citation>
    <scope>NUCLEOTIDE SEQUENCE [LARGE SCALE GENOMIC DNA]</scope>
    <source>
        <strain evidence="1">NY0173</strain>
    </source>
</reference>
<accession>A0A391NQR0</accession>
<gene>
    <name evidence="1" type="ORF">KIPB_008096</name>
</gene>
<name>A0A391NQR0_9EUKA</name>